<dbReference type="KEGG" id="ccro:CMC5_067300"/>
<name>A0A0K1ENV3_CHOCO</name>
<dbReference type="EMBL" id="CP012159">
    <property type="protein sequence ID" value="AKT42504.1"/>
    <property type="molecule type" value="Genomic_DNA"/>
</dbReference>
<protein>
    <submittedName>
        <fullName evidence="1">Uncharacterized protein</fullName>
    </submittedName>
</protein>
<gene>
    <name evidence="1" type="ORF">CMC5_067300</name>
</gene>
<reference evidence="1 2" key="1">
    <citation type="submission" date="2015-07" db="EMBL/GenBank/DDBJ databases">
        <title>Genome analysis of myxobacterium Chondromyces crocatus Cm c5 reveals a high potential for natural compound synthesis and the genetic basis for the loss of fruiting body formation.</title>
        <authorList>
            <person name="Zaburannyi N."/>
            <person name="Bunk B."/>
            <person name="Maier J."/>
            <person name="Overmann J."/>
            <person name="Mueller R."/>
        </authorList>
    </citation>
    <scope>NUCLEOTIDE SEQUENCE [LARGE SCALE GENOMIC DNA]</scope>
    <source>
        <strain evidence="1 2">Cm c5</strain>
    </source>
</reference>
<dbReference type="Proteomes" id="UP000067626">
    <property type="component" value="Chromosome"/>
</dbReference>
<dbReference type="OrthoDB" id="10000443at2"/>
<sequence>MRAGPPEVLEATPGVPYVKVPLRWDLPGGDEIRITPEKSSATFSLRLDGTEVRFEIAYAREPESRLLCATEPEGPGVPRTHFGCWTPPEAPRPLRFWMAPGVDCPPRHVDATKTLTTPMCWNGELDVEDQTLWLRHAIVDSLRAPVGYVSWLGRDGQLLLAADIVREMQIEVFDPMRQPLANPSLRRQLVLLTVALHWWEHTTQD</sequence>
<accession>A0A0K1ENV3</accession>
<dbReference type="AlphaFoldDB" id="A0A0K1ENV3"/>
<dbReference type="STRING" id="52.CMC5_067300"/>
<evidence type="ECO:0000313" key="2">
    <source>
        <dbReference type="Proteomes" id="UP000067626"/>
    </source>
</evidence>
<dbReference type="RefSeq" id="WP_050434123.1">
    <property type="nucleotide sequence ID" value="NZ_CP012159.1"/>
</dbReference>
<evidence type="ECO:0000313" key="1">
    <source>
        <dbReference type="EMBL" id="AKT42504.1"/>
    </source>
</evidence>
<organism evidence="1 2">
    <name type="scientific">Chondromyces crocatus</name>
    <dbReference type="NCBI Taxonomy" id="52"/>
    <lineage>
        <taxon>Bacteria</taxon>
        <taxon>Pseudomonadati</taxon>
        <taxon>Myxococcota</taxon>
        <taxon>Polyangia</taxon>
        <taxon>Polyangiales</taxon>
        <taxon>Polyangiaceae</taxon>
        <taxon>Chondromyces</taxon>
    </lineage>
</organism>
<proteinExistence type="predicted"/>
<keyword evidence="2" id="KW-1185">Reference proteome</keyword>